<dbReference type="OrthoDB" id="9785185at2"/>
<protein>
    <submittedName>
        <fullName evidence="3">Glycosyl transferase family 2</fullName>
    </submittedName>
</protein>
<accession>A0A4R3N8C8</accession>
<reference evidence="3 4" key="1">
    <citation type="submission" date="2019-03" db="EMBL/GenBank/DDBJ databases">
        <title>Genomic Encyclopedia of Type Strains, Phase IV (KMG-IV): sequencing the most valuable type-strain genomes for metagenomic binning, comparative biology and taxonomic classification.</title>
        <authorList>
            <person name="Goeker M."/>
        </authorList>
    </citation>
    <scope>NUCLEOTIDE SEQUENCE [LARGE SCALE GENOMIC DNA]</scope>
    <source>
        <strain evidence="3 4">DSM 25894</strain>
    </source>
</reference>
<dbReference type="PANTHER" id="PTHR22916">
    <property type="entry name" value="GLYCOSYLTRANSFERASE"/>
    <property type="match status" value="1"/>
</dbReference>
<dbReference type="GO" id="GO:0016758">
    <property type="term" value="F:hexosyltransferase activity"/>
    <property type="evidence" value="ECO:0007669"/>
    <property type="project" value="UniProtKB-ARBA"/>
</dbReference>
<feature type="domain" description="Glycosyltransferase 2-like" evidence="2">
    <location>
        <begin position="7"/>
        <end position="164"/>
    </location>
</feature>
<dbReference type="Proteomes" id="UP000294650">
    <property type="component" value="Unassembled WGS sequence"/>
</dbReference>
<dbReference type="Pfam" id="PF00535">
    <property type="entry name" value="Glycos_transf_2"/>
    <property type="match status" value="1"/>
</dbReference>
<dbReference type="EMBL" id="SMAN01000004">
    <property type="protein sequence ID" value="TCT25014.1"/>
    <property type="molecule type" value="Genomic_DNA"/>
</dbReference>
<dbReference type="AlphaFoldDB" id="A0A4R3N8C8"/>
<evidence type="ECO:0000256" key="1">
    <source>
        <dbReference type="ARBA" id="ARBA00006739"/>
    </source>
</evidence>
<comment type="caution">
    <text evidence="3">The sequence shown here is derived from an EMBL/GenBank/DDBJ whole genome shotgun (WGS) entry which is preliminary data.</text>
</comment>
<keyword evidence="4" id="KW-1185">Reference proteome</keyword>
<sequence length="237" mass="27785">MYNPKVSIIIPFYNCPYVDHAIMSGLNQTYNNKEIILVNDGSDQYVEKLEPYMDQIIYIEKDNGGTASALNAGIKAASGDYISWLSSDDIHYREKTEKQIAFMTSKRIRCTCTNYHIMNHQSKIVRKYAGKSFATRDEFDQYVLKGINPIHGSSVIIQRNVFEQTGLFNEKLKYVQDFELWLKVMELETIVFLKEPLLLYRIHGRMGTRRNQEEIKKEKEMFLKEHLPAIRKRQINK</sequence>
<dbReference type="InterPro" id="IPR001173">
    <property type="entry name" value="Glyco_trans_2-like"/>
</dbReference>
<evidence type="ECO:0000259" key="2">
    <source>
        <dbReference type="Pfam" id="PF00535"/>
    </source>
</evidence>
<dbReference type="PANTHER" id="PTHR22916:SF3">
    <property type="entry name" value="UDP-GLCNAC:BETAGAL BETA-1,3-N-ACETYLGLUCOSAMINYLTRANSFERASE-LIKE PROTEIN 1"/>
    <property type="match status" value="1"/>
</dbReference>
<dbReference type="RefSeq" id="WP_132371178.1">
    <property type="nucleotide sequence ID" value="NZ_SMAN01000004.1"/>
</dbReference>
<proteinExistence type="inferred from homology"/>
<dbReference type="InterPro" id="IPR029044">
    <property type="entry name" value="Nucleotide-diphossugar_trans"/>
</dbReference>
<gene>
    <name evidence="3" type="ORF">EDD68_10482</name>
</gene>
<name>A0A4R3N8C8_9BACI</name>
<dbReference type="SUPFAM" id="SSF53448">
    <property type="entry name" value="Nucleotide-diphospho-sugar transferases"/>
    <property type="match status" value="1"/>
</dbReference>
<evidence type="ECO:0000313" key="4">
    <source>
        <dbReference type="Proteomes" id="UP000294650"/>
    </source>
</evidence>
<keyword evidence="3" id="KW-0808">Transferase</keyword>
<comment type="similarity">
    <text evidence="1">Belongs to the glycosyltransferase 2 family.</text>
</comment>
<organism evidence="3 4">
    <name type="scientific">Melghiribacillus thermohalophilus</name>
    <dbReference type="NCBI Taxonomy" id="1324956"/>
    <lineage>
        <taxon>Bacteria</taxon>
        <taxon>Bacillati</taxon>
        <taxon>Bacillota</taxon>
        <taxon>Bacilli</taxon>
        <taxon>Bacillales</taxon>
        <taxon>Bacillaceae</taxon>
        <taxon>Melghiribacillus</taxon>
    </lineage>
</organism>
<evidence type="ECO:0000313" key="3">
    <source>
        <dbReference type="EMBL" id="TCT25014.1"/>
    </source>
</evidence>
<dbReference type="Gene3D" id="3.90.550.10">
    <property type="entry name" value="Spore Coat Polysaccharide Biosynthesis Protein SpsA, Chain A"/>
    <property type="match status" value="1"/>
</dbReference>